<dbReference type="Pfam" id="PF11775">
    <property type="entry name" value="CobT_C"/>
    <property type="match status" value="1"/>
</dbReference>
<feature type="compositionally biased region" description="Basic and acidic residues" evidence="1">
    <location>
        <begin position="333"/>
        <end position="352"/>
    </location>
</feature>
<evidence type="ECO:0000313" key="4">
    <source>
        <dbReference type="Proteomes" id="UP000256838"/>
    </source>
</evidence>
<dbReference type="InterPro" id="IPR002035">
    <property type="entry name" value="VWF_A"/>
</dbReference>
<keyword evidence="4" id="KW-1185">Reference proteome</keyword>
<dbReference type="RefSeq" id="WP_115531876.1">
    <property type="nucleotide sequence ID" value="NZ_QRGA01000001.1"/>
</dbReference>
<dbReference type="AlphaFoldDB" id="A0A3D8K6T7"/>
<evidence type="ECO:0000313" key="3">
    <source>
        <dbReference type="EMBL" id="RDV00607.1"/>
    </source>
</evidence>
<dbReference type="EMBL" id="QRGA01000001">
    <property type="protein sequence ID" value="RDV00607.1"/>
    <property type="molecule type" value="Genomic_DNA"/>
</dbReference>
<feature type="region of interest" description="Disordered" evidence="1">
    <location>
        <begin position="333"/>
        <end position="368"/>
    </location>
</feature>
<feature type="domain" description="VWFA" evidence="2">
    <location>
        <begin position="378"/>
        <end position="541"/>
    </location>
</feature>
<feature type="compositionally biased region" description="Low complexity" evidence="1">
    <location>
        <begin position="240"/>
        <end position="255"/>
    </location>
</feature>
<dbReference type="InterPro" id="IPR036465">
    <property type="entry name" value="vWFA_dom_sf"/>
</dbReference>
<accession>A0A3D8K6T7</accession>
<dbReference type="SUPFAM" id="SSF53300">
    <property type="entry name" value="vWA-like"/>
    <property type="match status" value="1"/>
</dbReference>
<dbReference type="PANTHER" id="PTHR41248">
    <property type="entry name" value="NORD PROTEIN"/>
    <property type="match status" value="1"/>
</dbReference>
<name>A0A3D8K6T7_9BURK</name>
<evidence type="ECO:0000256" key="1">
    <source>
        <dbReference type="SAM" id="MobiDB-lite"/>
    </source>
</evidence>
<organism evidence="3 4">
    <name type="scientific">Trinickia dinghuensis</name>
    <dbReference type="NCBI Taxonomy" id="2291023"/>
    <lineage>
        <taxon>Bacteria</taxon>
        <taxon>Pseudomonadati</taxon>
        <taxon>Pseudomonadota</taxon>
        <taxon>Betaproteobacteria</taxon>
        <taxon>Burkholderiales</taxon>
        <taxon>Burkholderiaceae</taxon>
        <taxon>Trinickia</taxon>
    </lineage>
</organism>
<dbReference type="Gene3D" id="3.40.50.410">
    <property type="entry name" value="von Willebrand factor, type A domain"/>
    <property type="match status" value="1"/>
</dbReference>
<feature type="region of interest" description="Disordered" evidence="1">
    <location>
        <begin position="232"/>
        <end position="284"/>
    </location>
</feature>
<dbReference type="SMART" id="SM00327">
    <property type="entry name" value="VWA"/>
    <property type="match status" value="1"/>
</dbReference>
<proteinExistence type="predicted"/>
<evidence type="ECO:0000259" key="2">
    <source>
        <dbReference type="PROSITE" id="PS50234"/>
    </source>
</evidence>
<dbReference type="PROSITE" id="PS50234">
    <property type="entry name" value="VWFA"/>
    <property type="match status" value="1"/>
</dbReference>
<dbReference type="OrthoDB" id="6395027at2"/>
<protein>
    <submittedName>
        <fullName evidence="3">Cobalamin biosynthesis protein CobT</fullName>
    </submittedName>
</protein>
<dbReference type="InterPro" id="IPR051928">
    <property type="entry name" value="NorD/CobT"/>
</dbReference>
<gene>
    <name evidence="3" type="ORF">DWV00_02220</name>
</gene>
<comment type="caution">
    <text evidence="3">The sequence shown here is derived from an EMBL/GenBank/DDBJ whole genome shotgun (WGS) entry which is preliminary data.</text>
</comment>
<dbReference type="PANTHER" id="PTHR41248:SF1">
    <property type="entry name" value="NORD PROTEIN"/>
    <property type="match status" value="1"/>
</dbReference>
<sequence>MSEVPIEPGDDTLAYLSRLARALTGRDRLEVVIADDGDDPHLSEDRFVLPEIASGADASIRIMTMTGYVDLLAARARFSDYDALDRLHASAARRLAQAIEDRRACERLMEIFPGAASFLSHSRVQTARAMSVRWTKLSWAEKLTWRVERFLWNETPTATESSRSLDAALGASGDLLDRARMTASTGDSIRIAIDLVQRIRGLSAGNVNNMMFTAGPQSTLDAAVIESEMAFDDPGAAEDPSTSNAAASSSGGTPAQTQAESDATDQPAGEASAHPSASFLGSRPTLSVPITTQFDVETDLTGKGDPVGWRKLRSAARAQTESLKAKLERALKADEQTHWKREQERGELDRPSLARLATSPGYRTPFRTKRVRPGRDAAVTLLIDRSGSMAGNKIELAKLCAAALSDALSRLDFPFEVLGYSSIEDEAMREYHQRWLANGNTPRGYNRFVERLDLQIYKRFDSDNLSGLACVECGHENPDGEALSWASARLLARRAHRHILMVLSDGYPATGDGHPAVLRTDLHLRVDELLERGVELVGVGVLADAVRDFYPTSIVVEQLHDLPRAAFDVLGQTLLKHREWMLETPRA</sequence>
<dbReference type="Proteomes" id="UP000256838">
    <property type="component" value="Unassembled WGS sequence"/>
</dbReference>
<reference evidence="3 4" key="1">
    <citation type="submission" date="2018-08" db="EMBL/GenBank/DDBJ databases">
        <title>Paraburkholderia sp. DHOM06 isolated from forest soil.</title>
        <authorList>
            <person name="Gao Z.-H."/>
            <person name="Qiu L.-H."/>
        </authorList>
    </citation>
    <scope>NUCLEOTIDE SEQUENCE [LARGE SCALE GENOMIC DNA]</scope>
    <source>
        <strain evidence="3 4">DHOM06</strain>
    </source>
</reference>
<dbReference type="InterPro" id="IPR025861">
    <property type="entry name" value="CobT_VWA_dom"/>
</dbReference>